<dbReference type="GO" id="GO:0005829">
    <property type="term" value="C:cytosol"/>
    <property type="evidence" value="ECO:0007669"/>
    <property type="project" value="TreeGrafter"/>
</dbReference>
<reference evidence="9" key="1">
    <citation type="submission" date="2021-01" db="UniProtKB">
        <authorList>
            <consortium name="EnsemblMetazoa"/>
        </authorList>
    </citation>
    <scope>IDENTIFICATION</scope>
</reference>
<evidence type="ECO:0000256" key="1">
    <source>
        <dbReference type="ARBA" id="ARBA00004123"/>
    </source>
</evidence>
<dbReference type="InterPro" id="IPR054559">
    <property type="entry name" value="PSMD12-CSN4-like_N"/>
</dbReference>
<dbReference type="InterPro" id="IPR036388">
    <property type="entry name" value="WH-like_DNA-bd_sf"/>
</dbReference>
<keyword evidence="10" id="KW-1185">Reference proteome</keyword>
<dbReference type="KEGG" id="vde:111253677"/>
<dbReference type="PANTHER" id="PTHR10855:SF2">
    <property type="entry name" value="COP9 SIGNALOSOME COMPLEX SUBUNIT 4"/>
    <property type="match status" value="1"/>
</dbReference>
<dbReference type="Gene3D" id="1.10.10.10">
    <property type="entry name" value="Winged helix-like DNA-binding domain superfamily/Winged helix DNA-binding domain"/>
    <property type="match status" value="1"/>
</dbReference>
<evidence type="ECO:0000259" key="8">
    <source>
        <dbReference type="PROSITE" id="PS50250"/>
    </source>
</evidence>
<evidence type="ECO:0000256" key="7">
    <source>
        <dbReference type="ARBA" id="ARBA00023242"/>
    </source>
</evidence>
<dbReference type="AlphaFoldDB" id="A0A7M7KSC4"/>
<dbReference type="InParanoid" id="A0A7M7KSC4"/>
<dbReference type="InterPro" id="IPR040134">
    <property type="entry name" value="PSMD12/CSN4"/>
</dbReference>
<evidence type="ECO:0000313" key="10">
    <source>
        <dbReference type="Proteomes" id="UP000594260"/>
    </source>
</evidence>
<accession>A0A7M7KSC4</accession>
<dbReference type="Proteomes" id="UP000594260">
    <property type="component" value="Unplaced"/>
</dbReference>
<evidence type="ECO:0000313" key="9">
    <source>
        <dbReference type="EnsemblMetazoa" id="XP_022669185"/>
    </source>
</evidence>
<dbReference type="RefSeq" id="XP_022669185.1">
    <property type="nucleotide sequence ID" value="XM_022813450.1"/>
</dbReference>
<dbReference type="PANTHER" id="PTHR10855">
    <property type="entry name" value="26S PROTEASOME NON-ATPASE REGULATORY SUBUNIT 12/COP9 SIGNALOSOME COMPLEX SUBUNIT 4"/>
    <property type="match status" value="1"/>
</dbReference>
<dbReference type="Gene3D" id="1.25.40.10">
    <property type="entry name" value="Tetratricopeptide repeat domain"/>
    <property type="match status" value="1"/>
</dbReference>
<dbReference type="OMA" id="KNIMHTV"/>
<name>A0A7M7KSC4_VARDE</name>
<comment type="similarity">
    <text evidence="3">Belongs to the CSN4 family.</text>
</comment>
<evidence type="ECO:0000256" key="2">
    <source>
        <dbReference type="ARBA" id="ARBA00004496"/>
    </source>
</evidence>
<keyword evidence="5" id="KW-0963">Cytoplasm</keyword>
<keyword evidence="6" id="KW-0736">Signalosome</keyword>
<dbReference type="InterPro" id="IPR000717">
    <property type="entry name" value="PCI_dom"/>
</dbReference>
<organism evidence="9 10">
    <name type="scientific">Varroa destructor</name>
    <name type="common">Honeybee mite</name>
    <dbReference type="NCBI Taxonomy" id="109461"/>
    <lineage>
        <taxon>Eukaryota</taxon>
        <taxon>Metazoa</taxon>
        <taxon>Ecdysozoa</taxon>
        <taxon>Arthropoda</taxon>
        <taxon>Chelicerata</taxon>
        <taxon>Arachnida</taxon>
        <taxon>Acari</taxon>
        <taxon>Parasitiformes</taxon>
        <taxon>Mesostigmata</taxon>
        <taxon>Gamasina</taxon>
        <taxon>Dermanyssoidea</taxon>
        <taxon>Varroidae</taxon>
        <taxon>Varroa</taxon>
    </lineage>
</organism>
<dbReference type="InterPro" id="IPR041406">
    <property type="entry name" value="CSN4_HTH"/>
</dbReference>
<dbReference type="FunCoup" id="A0A7M7KSC4">
    <property type="interactions" value="2284"/>
</dbReference>
<dbReference type="SUPFAM" id="SSF46785">
    <property type="entry name" value="Winged helix' DNA-binding domain"/>
    <property type="match status" value="1"/>
</dbReference>
<dbReference type="PROSITE" id="PS50250">
    <property type="entry name" value="PCI"/>
    <property type="match status" value="1"/>
</dbReference>
<dbReference type="Pfam" id="PF18420">
    <property type="entry name" value="CSN4_RPN5_eIF3a"/>
    <property type="match status" value="1"/>
</dbReference>
<dbReference type="InterPro" id="IPR036390">
    <property type="entry name" value="WH_DNA-bd_sf"/>
</dbReference>
<dbReference type="Pfam" id="PF01399">
    <property type="entry name" value="PCI"/>
    <property type="match status" value="1"/>
</dbReference>
<dbReference type="CTD" id="35759"/>
<sequence>MSAVQYRQLLANLGSSQGTPKEQADRYREVLENILAITNDEERSEGLKIFIESVINENVSLVTSRPLLSDIAVQLQHMGTGPVSKELCLFTLDKLQPRLISFQEQDSTIRQHLADILEQEDRWQEAATVLSEIPFDNGQKQYTKDYKLKTYLRIARLYLDCGEIMKAETFVNRASLLHADQEPEFVILHKECHARVLDFKGKFMEAAQKYNELSYHSGLSKEAQMKALTNALICATLASAGQVRSRLLATLFKDERAQRLPSFNILEKMHLDRIIKRSELDEFSQLLKPHQKGLKEDGRSFLESAIVEHNLLSASALYDNVTFAELGALLEIPAERAEKCASQMITEQRLAGYIDQIDGSVEFHKPDVLPQWNSRIEQLCQQVNGVIEKITAGHPEWLSQLTGFSSQNSQRSEQDKEEAMVS</sequence>
<dbReference type="SMART" id="SM00088">
    <property type="entry name" value="PINT"/>
    <property type="match status" value="1"/>
</dbReference>
<keyword evidence="7" id="KW-0539">Nucleus</keyword>
<dbReference type="EnsemblMetazoa" id="XM_022813450">
    <property type="protein sequence ID" value="XP_022669185"/>
    <property type="gene ID" value="LOC111253677"/>
</dbReference>
<feature type="domain" description="PCI" evidence="8">
    <location>
        <begin position="199"/>
        <end position="368"/>
    </location>
</feature>
<dbReference type="InterPro" id="IPR011990">
    <property type="entry name" value="TPR-like_helical_dom_sf"/>
</dbReference>
<evidence type="ECO:0000256" key="6">
    <source>
        <dbReference type="ARBA" id="ARBA00022790"/>
    </source>
</evidence>
<comment type="subcellular location">
    <subcellularLocation>
        <location evidence="2">Cytoplasm</location>
    </subcellularLocation>
    <subcellularLocation>
        <location evidence="1">Nucleus</location>
    </subcellularLocation>
</comment>
<dbReference type="GO" id="GO:0008180">
    <property type="term" value="C:COP9 signalosome"/>
    <property type="evidence" value="ECO:0007669"/>
    <property type="project" value="UniProtKB-KW"/>
</dbReference>
<evidence type="ECO:0000256" key="5">
    <source>
        <dbReference type="ARBA" id="ARBA00022490"/>
    </source>
</evidence>
<dbReference type="GeneID" id="111253677"/>
<protein>
    <recommendedName>
        <fullName evidence="4">COP9 signalosome complex subunit 4</fullName>
    </recommendedName>
</protein>
<dbReference type="OrthoDB" id="295656at2759"/>
<proteinExistence type="inferred from homology"/>
<evidence type="ECO:0000256" key="3">
    <source>
        <dbReference type="ARBA" id="ARBA00010417"/>
    </source>
</evidence>
<dbReference type="Pfam" id="PF22241">
    <property type="entry name" value="PSMD12-CSN4_N"/>
    <property type="match status" value="1"/>
</dbReference>
<evidence type="ECO:0000256" key="4">
    <source>
        <dbReference type="ARBA" id="ARBA00014881"/>
    </source>
</evidence>